<comment type="caution">
    <text evidence="5">The sequence shown here is derived from an EMBL/GenBank/DDBJ whole genome shotgun (WGS) entry which is preliminary data.</text>
</comment>
<dbReference type="SUPFAM" id="SSF51905">
    <property type="entry name" value="FAD/NAD(P)-binding domain"/>
    <property type="match status" value="1"/>
</dbReference>
<accession>A0ABW8CZ18</accession>
<dbReference type="GO" id="GO:0004497">
    <property type="term" value="F:monooxygenase activity"/>
    <property type="evidence" value="ECO:0007669"/>
    <property type="project" value="UniProtKB-KW"/>
</dbReference>
<evidence type="ECO:0000256" key="1">
    <source>
        <dbReference type="ARBA" id="ARBA00023002"/>
    </source>
</evidence>
<evidence type="ECO:0000313" key="5">
    <source>
        <dbReference type="EMBL" id="MFI9122860.1"/>
    </source>
</evidence>
<dbReference type="PRINTS" id="PR00420">
    <property type="entry name" value="RNGMNOXGNASE"/>
</dbReference>
<dbReference type="PANTHER" id="PTHR13789">
    <property type="entry name" value="MONOOXYGENASE"/>
    <property type="match status" value="1"/>
</dbReference>
<dbReference type="InterPro" id="IPR050493">
    <property type="entry name" value="FAD-dep_Monooxygenase_BioMet"/>
</dbReference>
<dbReference type="PANTHER" id="PTHR13789:SF309">
    <property type="entry name" value="PUTATIVE (AFU_ORTHOLOGUE AFUA_6G14510)-RELATED"/>
    <property type="match status" value="1"/>
</dbReference>
<keyword evidence="6" id="KW-1185">Reference proteome</keyword>
<dbReference type="EMBL" id="JBITYT010000013">
    <property type="protein sequence ID" value="MFI9122860.1"/>
    <property type="molecule type" value="Genomic_DNA"/>
</dbReference>
<feature type="region of interest" description="Disordered" evidence="3">
    <location>
        <begin position="1"/>
        <end position="48"/>
    </location>
</feature>
<sequence length="452" mass="47214">MEQHRADANESGANGSDANDPGVDDPGARRTDVNGAEAHRSDARRTDTYRTGARRAVVVGAGIGGLTAAVALHRRGWRVTVLERSADLAPVGAGIALAPNAQRALDVVGLGDRVRDLSAWQGDGGMRTPAGRWLVRTDAAAAAARFGGPLVLLHRATLVEILTSALPDGAVRTGTAAVVTDPGDDRRPARVTAVAEGAETEWEADLVLAADGIHSATRRALFPGHPGPRYSGRTTWRVVVPAPGRPFAPHETWGAGRLWGTQPLKDGRVYAYAMATAPEGARAPDDEKAELLRLFGDWHHPVPEVLAAVDPDRVLRHDVHHLITPLPAHHRGRVALLGDAAHAMMPSLGQGGNQAVEDAVVLAHHAGADGGFTPSRALAAYTADRLPRTTAIVRKAARTGALTMLSAPPAVALRSVLVGAAARLGPGFLLKGFDGIADWRPPGGPARPDPSA</sequence>
<dbReference type="InterPro" id="IPR036188">
    <property type="entry name" value="FAD/NAD-bd_sf"/>
</dbReference>
<evidence type="ECO:0000259" key="4">
    <source>
        <dbReference type="Pfam" id="PF01494"/>
    </source>
</evidence>
<reference evidence="5 6" key="1">
    <citation type="submission" date="2024-10" db="EMBL/GenBank/DDBJ databases">
        <title>The Natural Products Discovery Center: Release of the First 8490 Sequenced Strains for Exploring Actinobacteria Biosynthetic Diversity.</title>
        <authorList>
            <person name="Kalkreuter E."/>
            <person name="Kautsar S.A."/>
            <person name="Yang D."/>
            <person name="Bader C.D."/>
            <person name="Teijaro C.N."/>
            <person name="Fluegel L."/>
            <person name="Davis C.M."/>
            <person name="Simpson J.R."/>
            <person name="Lauterbach L."/>
            <person name="Steele A.D."/>
            <person name="Gui C."/>
            <person name="Meng S."/>
            <person name="Li G."/>
            <person name="Viehrig K."/>
            <person name="Ye F."/>
            <person name="Su P."/>
            <person name="Kiefer A.F."/>
            <person name="Nichols A."/>
            <person name="Cepeda A.J."/>
            <person name="Yan W."/>
            <person name="Fan B."/>
            <person name="Jiang Y."/>
            <person name="Adhikari A."/>
            <person name="Zheng C.-J."/>
            <person name="Schuster L."/>
            <person name="Cowan T.M."/>
            <person name="Smanski M.J."/>
            <person name="Chevrette M.G."/>
            <person name="De Carvalho L.P.S."/>
            <person name="Shen B."/>
        </authorList>
    </citation>
    <scope>NUCLEOTIDE SEQUENCE [LARGE SCALE GENOMIC DNA]</scope>
    <source>
        <strain evidence="5 6">NPDC053346</strain>
    </source>
</reference>
<protein>
    <submittedName>
        <fullName evidence="5">FAD-dependent monooxygenase</fullName>
    </submittedName>
</protein>
<dbReference type="Gene3D" id="3.50.50.60">
    <property type="entry name" value="FAD/NAD(P)-binding domain"/>
    <property type="match status" value="1"/>
</dbReference>
<organism evidence="5 6">
    <name type="scientific">Streptomyces bikiniensis</name>
    <dbReference type="NCBI Taxonomy" id="1896"/>
    <lineage>
        <taxon>Bacteria</taxon>
        <taxon>Bacillati</taxon>
        <taxon>Actinomycetota</taxon>
        <taxon>Actinomycetes</taxon>
        <taxon>Kitasatosporales</taxon>
        <taxon>Streptomycetaceae</taxon>
        <taxon>Streptomyces</taxon>
    </lineage>
</organism>
<dbReference type="Pfam" id="PF01494">
    <property type="entry name" value="FAD_binding_3"/>
    <property type="match status" value="1"/>
</dbReference>
<name>A0ABW8CZ18_STRBI</name>
<feature type="domain" description="FAD-binding" evidence="4">
    <location>
        <begin position="56"/>
        <end position="395"/>
    </location>
</feature>
<evidence type="ECO:0000256" key="2">
    <source>
        <dbReference type="ARBA" id="ARBA00023033"/>
    </source>
</evidence>
<gene>
    <name evidence="5" type="ORF">ACIGW0_26295</name>
</gene>
<dbReference type="Proteomes" id="UP001614391">
    <property type="component" value="Unassembled WGS sequence"/>
</dbReference>
<evidence type="ECO:0000313" key="6">
    <source>
        <dbReference type="Proteomes" id="UP001614391"/>
    </source>
</evidence>
<proteinExistence type="predicted"/>
<dbReference type="RefSeq" id="WP_399619366.1">
    <property type="nucleotide sequence ID" value="NZ_JBITYT010000013.1"/>
</dbReference>
<evidence type="ECO:0000256" key="3">
    <source>
        <dbReference type="SAM" id="MobiDB-lite"/>
    </source>
</evidence>
<feature type="compositionally biased region" description="Basic and acidic residues" evidence="3">
    <location>
        <begin position="26"/>
        <end position="48"/>
    </location>
</feature>
<keyword evidence="2 5" id="KW-0503">Monooxygenase</keyword>
<dbReference type="InterPro" id="IPR002938">
    <property type="entry name" value="FAD-bd"/>
</dbReference>
<keyword evidence="1" id="KW-0560">Oxidoreductase</keyword>